<dbReference type="InterPro" id="IPR045170">
    <property type="entry name" value="MTOX"/>
</dbReference>
<keyword evidence="5" id="KW-0560">Oxidoreductase</keyword>
<evidence type="ECO:0000256" key="2">
    <source>
        <dbReference type="ARBA" id="ARBA00010989"/>
    </source>
</evidence>
<dbReference type="PANTHER" id="PTHR10961">
    <property type="entry name" value="PEROXISOMAL SARCOSINE OXIDASE"/>
    <property type="match status" value="1"/>
</dbReference>
<dbReference type="STRING" id="4540.A0A3L6SM28"/>
<accession>A0A3L6SM28</accession>
<evidence type="ECO:0000256" key="3">
    <source>
        <dbReference type="ARBA" id="ARBA00022630"/>
    </source>
</evidence>
<dbReference type="Pfam" id="PF01266">
    <property type="entry name" value="DAO"/>
    <property type="match status" value="1"/>
</dbReference>
<dbReference type="Gene3D" id="3.30.9.10">
    <property type="entry name" value="D-Amino Acid Oxidase, subunit A, domain 2"/>
    <property type="match status" value="1"/>
</dbReference>
<dbReference type="PANTHER" id="PTHR10961:SF41">
    <property type="entry name" value="SARCOSINE OXIDASE-RELATED"/>
    <property type="match status" value="1"/>
</dbReference>
<protein>
    <submittedName>
        <fullName evidence="7">Sarcosine oxidase</fullName>
    </submittedName>
</protein>
<organism evidence="7 8">
    <name type="scientific">Panicum miliaceum</name>
    <name type="common">Proso millet</name>
    <name type="synonym">Broomcorn millet</name>
    <dbReference type="NCBI Taxonomy" id="4540"/>
    <lineage>
        <taxon>Eukaryota</taxon>
        <taxon>Viridiplantae</taxon>
        <taxon>Streptophyta</taxon>
        <taxon>Embryophyta</taxon>
        <taxon>Tracheophyta</taxon>
        <taxon>Spermatophyta</taxon>
        <taxon>Magnoliopsida</taxon>
        <taxon>Liliopsida</taxon>
        <taxon>Poales</taxon>
        <taxon>Poaceae</taxon>
        <taxon>PACMAD clade</taxon>
        <taxon>Panicoideae</taxon>
        <taxon>Panicodae</taxon>
        <taxon>Paniceae</taxon>
        <taxon>Panicinae</taxon>
        <taxon>Panicum</taxon>
        <taxon>Panicum sect. Panicum</taxon>
    </lineage>
</organism>
<evidence type="ECO:0000313" key="8">
    <source>
        <dbReference type="Proteomes" id="UP000275267"/>
    </source>
</evidence>
<reference evidence="8" key="1">
    <citation type="journal article" date="2019" name="Nat. Commun.">
        <title>The genome of broomcorn millet.</title>
        <authorList>
            <person name="Zou C."/>
            <person name="Miki D."/>
            <person name="Li D."/>
            <person name="Tang Q."/>
            <person name="Xiao L."/>
            <person name="Rajput S."/>
            <person name="Deng P."/>
            <person name="Jia W."/>
            <person name="Huang R."/>
            <person name="Zhang M."/>
            <person name="Sun Y."/>
            <person name="Hu J."/>
            <person name="Fu X."/>
            <person name="Schnable P.S."/>
            <person name="Li F."/>
            <person name="Zhang H."/>
            <person name="Feng B."/>
            <person name="Zhu X."/>
            <person name="Liu R."/>
            <person name="Schnable J.C."/>
            <person name="Zhu J.-K."/>
            <person name="Zhang H."/>
        </authorList>
    </citation>
    <scope>NUCLEOTIDE SEQUENCE [LARGE SCALE GENOMIC DNA]</scope>
</reference>
<evidence type="ECO:0000259" key="6">
    <source>
        <dbReference type="Pfam" id="PF01266"/>
    </source>
</evidence>
<evidence type="ECO:0000256" key="5">
    <source>
        <dbReference type="ARBA" id="ARBA00023002"/>
    </source>
</evidence>
<evidence type="ECO:0000313" key="7">
    <source>
        <dbReference type="EMBL" id="RLN23681.1"/>
    </source>
</evidence>
<dbReference type="EMBL" id="PQIB02000004">
    <property type="protein sequence ID" value="RLN23681.1"/>
    <property type="molecule type" value="Genomic_DNA"/>
</dbReference>
<comment type="caution">
    <text evidence="7">The sequence shown here is derived from an EMBL/GenBank/DDBJ whole genome shotgun (WGS) entry which is preliminary data.</text>
</comment>
<dbReference type="GO" id="GO:0008115">
    <property type="term" value="F:sarcosine oxidase activity"/>
    <property type="evidence" value="ECO:0007669"/>
    <property type="project" value="TreeGrafter"/>
</dbReference>
<sequence length="310" mass="32915">MATGDKRGVMPRSRALLLERFDLLHHRGSSHGESRIIRDLALLWEGAFRVPDGWLTAVSEHGGSMLSATKEVVMFQVLAVKKGAAVRDNAEVVSIEKGLEGGVVVKTSSDEDAEEFHGANCVITVGAWASKLLRSVAGVELPIQPLQPVSSAAAAMATGDQRGVQPRSLCASHIQRLRVAVGSNAQCLVVEVVDDPPAHDTHLGDSSSHRHGHQRPARRDAEVCARLLFSRACAWPLAPTHLVGLGLTCRSSWAEKAAAAEGSCACARSMAVGSNARRLVGLGLPLLGPCSFLNQLGPCSCLIKLPLFKH</sequence>
<dbReference type="OrthoDB" id="424974at2759"/>
<keyword evidence="8" id="KW-1185">Reference proteome</keyword>
<gene>
    <name evidence="7" type="ORF">C2845_PM07G11090</name>
</gene>
<dbReference type="InterPro" id="IPR006076">
    <property type="entry name" value="FAD-dep_OxRdtase"/>
</dbReference>
<comment type="cofactor">
    <cofactor evidence="1">
        <name>FAD</name>
        <dbReference type="ChEBI" id="CHEBI:57692"/>
    </cofactor>
</comment>
<proteinExistence type="inferred from homology"/>
<keyword evidence="4" id="KW-0274">FAD</keyword>
<dbReference type="Gene3D" id="3.50.50.60">
    <property type="entry name" value="FAD/NAD(P)-binding domain"/>
    <property type="match status" value="2"/>
</dbReference>
<dbReference type="AlphaFoldDB" id="A0A3L6SM28"/>
<dbReference type="SUPFAM" id="SSF51905">
    <property type="entry name" value="FAD/NAD(P)-binding domain"/>
    <property type="match status" value="1"/>
</dbReference>
<keyword evidence="3" id="KW-0285">Flavoprotein</keyword>
<dbReference type="Proteomes" id="UP000275267">
    <property type="component" value="Unassembled WGS sequence"/>
</dbReference>
<feature type="domain" description="FAD dependent oxidoreductase" evidence="6">
    <location>
        <begin position="33"/>
        <end position="156"/>
    </location>
</feature>
<evidence type="ECO:0000256" key="1">
    <source>
        <dbReference type="ARBA" id="ARBA00001974"/>
    </source>
</evidence>
<name>A0A3L6SM28_PANMI</name>
<dbReference type="GO" id="GO:0050660">
    <property type="term" value="F:flavin adenine dinucleotide binding"/>
    <property type="evidence" value="ECO:0007669"/>
    <property type="project" value="InterPro"/>
</dbReference>
<dbReference type="InterPro" id="IPR036188">
    <property type="entry name" value="FAD/NAD-bd_sf"/>
</dbReference>
<evidence type="ECO:0000256" key="4">
    <source>
        <dbReference type="ARBA" id="ARBA00022827"/>
    </source>
</evidence>
<comment type="similarity">
    <text evidence="2">Belongs to the MSOX/MTOX family.</text>
</comment>